<reference evidence="2 3" key="1">
    <citation type="submission" date="2023-07" db="EMBL/GenBank/DDBJ databases">
        <title>Genomic Encyclopedia of Type Strains, Phase IV (KMG-IV): sequencing the most valuable type-strain genomes for metagenomic binning, comparative biology and taxonomic classification.</title>
        <authorList>
            <person name="Goeker M."/>
        </authorList>
    </citation>
    <scope>NUCLEOTIDE SEQUENCE [LARGE SCALE GENOMIC DNA]</scope>
    <source>
        <strain evidence="2 3">DSM 5896</strain>
    </source>
</reference>
<evidence type="ECO:0000256" key="1">
    <source>
        <dbReference type="SAM" id="Phobius"/>
    </source>
</evidence>
<evidence type="ECO:0000313" key="2">
    <source>
        <dbReference type="EMBL" id="MDQ0391216.1"/>
    </source>
</evidence>
<evidence type="ECO:0008006" key="4">
    <source>
        <dbReference type="Google" id="ProtNLM"/>
    </source>
</evidence>
<feature type="transmembrane region" description="Helical" evidence="1">
    <location>
        <begin position="194"/>
        <end position="214"/>
    </location>
</feature>
<dbReference type="Proteomes" id="UP001237448">
    <property type="component" value="Unassembled WGS sequence"/>
</dbReference>
<keyword evidence="1" id="KW-0472">Membrane</keyword>
<proteinExistence type="predicted"/>
<keyword evidence="1" id="KW-1133">Transmembrane helix</keyword>
<gene>
    <name evidence="2" type="ORF">J3R73_001008</name>
</gene>
<sequence>MARDLDPYKLSSPRIFFIRMLVFLALAGCVAAVLYQQLFNAFMANPGLNGLIVFTLLLGIAFGFRQVIRLIPEVRWVNAYRLRDPGLELRDQPVMLAPMATLLGDKVGRRSISLSTLRSILESIGMRLDEQREISRYLTGLLVFLGLLGTFWGLIETVGSVGNVISSMSVGGGGDASTMFEGLKSGLAAPLRGMGVSFSSSLFGLAGSLVLGFLDLQAGQAQNRFYNELEDWLAATVTDIEAEGLARGGTDGDMAAIKSAIERMAHGAQEGGSGRSATAAMAQLAEGIQGLVQHMRSEQQMIRDWVESQADQQRDIKAVLQRLMQEREQN</sequence>
<keyword evidence="3" id="KW-1185">Reference proteome</keyword>
<organism evidence="2 3">
    <name type="scientific">Labrys monachus</name>
    <dbReference type="NCBI Taxonomy" id="217067"/>
    <lineage>
        <taxon>Bacteria</taxon>
        <taxon>Pseudomonadati</taxon>
        <taxon>Pseudomonadota</taxon>
        <taxon>Alphaproteobacteria</taxon>
        <taxon>Hyphomicrobiales</taxon>
        <taxon>Xanthobacteraceae</taxon>
        <taxon>Labrys</taxon>
    </lineage>
</organism>
<feature type="transmembrane region" description="Helical" evidence="1">
    <location>
        <begin position="137"/>
        <end position="155"/>
    </location>
</feature>
<comment type="caution">
    <text evidence="2">The sequence shown here is derived from an EMBL/GenBank/DDBJ whole genome shotgun (WGS) entry which is preliminary data.</text>
</comment>
<dbReference type="RefSeq" id="WP_307423171.1">
    <property type="nucleotide sequence ID" value="NZ_JAUSVK010000001.1"/>
</dbReference>
<feature type="transmembrane region" description="Helical" evidence="1">
    <location>
        <begin position="47"/>
        <end position="68"/>
    </location>
</feature>
<accession>A0ABU0F9W4</accession>
<feature type="transmembrane region" description="Helical" evidence="1">
    <location>
        <begin position="16"/>
        <end position="35"/>
    </location>
</feature>
<protein>
    <recommendedName>
        <fullName evidence="4">Flagellar motor protein MotA</fullName>
    </recommendedName>
</protein>
<evidence type="ECO:0000313" key="3">
    <source>
        <dbReference type="Proteomes" id="UP001237448"/>
    </source>
</evidence>
<keyword evidence="1" id="KW-0812">Transmembrane</keyword>
<dbReference type="EMBL" id="JAUSVK010000001">
    <property type="protein sequence ID" value="MDQ0391216.1"/>
    <property type="molecule type" value="Genomic_DNA"/>
</dbReference>
<name>A0ABU0F9W4_9HYPH</name>